<dbReference type="FunFam" id="3.40.50.720:FF:000609">
    <property type="entry name" value="2-dehydropantoate 2-reductase"/>
    <property type="match status" value="1"/>
</dbReference>
<organism evidence="7 8">
    <name type="scientific">Extremus antarcticus</name>
    <dbReference type="NCBI Taxonomy" id="702011"/>
    <lineage>
        <taxon>Eukaryota</taxon>
        <taxon>Fungi</taxon>
        <taxon>Dikarya</taxon>
        <taxon>Ascomycota</taxon>
        <taxon>Pezizomycotina</taxon>
        <taxon>Dothideomycetes</taxon>
        <taxon>Dothideomycetidae</taxon>
        <taxon>Mycosphaerellales</taxon>
        <taxon>Extremaceae</taxon>
        <taxon>Extremus</taxon>
    </lineage>
</organism>
<dbReference type="GO" id="GO:0005737">
    <property type="term" value="C:cytoplasm"/>
    <property type="evidence" value="ECO:0007669"/>
    <property type="project" value="TreeGrafter"/>
</dbReference>
<keyword evidence="8" id="KW-1185">Reference proteome</keyword>
<dbReference type="Gene3D" id="1.10.1040.10">
    <property type="entry name" value="N-(1-d-carboxylethyl)-l-norvaline Dehydrogenase, domain 2"/>
    <property type="match status" value="1"/>
</dbReference>
<evidence type="ECO:0000256" key="1">
    <source>
        <dbReference type="ARBA" id="ARBA00007870"/>
    </source>
</evidence>
<dbReference type="GO" id="GO:0015940">
    <property type="term" value="P:pantothenate biosynthetic process"/>
    <property type="evidence" value="ECO:0007669"/>
    <property type="project" value="InterPro"/>
</dbReference>
<dbReference type="EMBL" id="JAWDJX010000001">
    <property type="protein sequence ID" value="KAK3058586.1"/>
    <property type="molecule type" value="Genomic_DNA"/>
</dbReference>
<gene>
    <name evidence="7" type="primary">YME1_1</name>
    <name evidence="7" type="ORF">LTR09_000150</name>
</gene>
<comment type="similarity">
    <text evidence="1 4">Belongs to the ketopantoate reductase family.</text>
</comment>
<dbReference type="GO" id="GO:0006508">
    <property type="term" value="P:proteolysis"/>
    <property type="evidence" value="ECO:0007669"/>
    <property type="project" value="UniProtKB-KW"/>
</dbReference>
<reference evidence="7" key="1">
    <citation type="submission" date="2023-04" db="EMBL/GenBank/DDBJ databases">
        <title>Black Yeasts Isolated from many extreme environments.</title>
        <authorList>
            <person name="Coleine C."/>
            <person name="Stajich J.E."/>
            <person name="Selbmann L."/>
        </authorList>
    </citation>
    <scope>NUCLEOTIDE SEQUENCE</scope>
    <source>
        <strain evidence="7">CCFEE 5312</strain>
    </source>
</reference>
<sequence length="322" mass="35821">MSENKVKVLLFGLGAIGGFYAFILGQDDNVELSVVARSNYEAVKANGLRIESENHGSHKVKIDHVYRTPSEAGHTFDFNVCAHKAVNPSAAPPLFKDVIDDGTTFVLVQNGVGNEEPFRNAFPKCSIISCVTWVGAVQKTAGTINHTENEDMQMGLFPNPSVDDSKEKGRLDRFADLLRNGGTKFSVEENVQVKRWEKVVWNAAWNPITTLTMVDTQKWLHSSPEAMAMTRQLMRELIDVARRCNVPIDYELVDRLLEKVLAMKGVYSSMYVDSQEGRPLEVDVILGTAVRKAAEFGMEVPALKMVYALTVAVDQRIRASKQ</sequence>
<keyword evidence="2 4" id="KW-0521">NADP</keyword>
<comment type="caution">
    <text evidence="7">The sequence shown here is derived from an EMBL/GenBank/DDBJ whole genome shotgun (WGS) entry which is preliminary data.</text>
</comment>
<dbReference type="SUPFAM" id="SSF51735">
    <property type="entry name" value="NAD(P)-binding Rossmann-fold domains"/>
    <property type="match status" value="1"/>
</dbReference>
<dbReference type="GO" id="GO:0008233">
    <property type="term" value="F:peptidase activity"/>
    <property type="evidence" value="ECO:0007669"/>
    <property type="project" value="UniProtKB-KW"/>
</dbReference>
<dbReference type="GO" id="GO:0008677">
    <property type="term" value="F:2-dehydropantoate 2-reductase activity"/>
    <property type="evidence" value="ECO:0007669"/>
    <property type="project" value="UniProtKB-EC"/>
</dbReference>
<proteinExistence type="inferred from homology"/>
<dbReference type="InterPro" id="IPR013328">
    <property type="entry name" value="6PGD_dom2"/>
</dbReference>
<feature type="domain" description="Ketopantoate reductase N-terminal" evidence="5">
    <location>
        <begin position="9"/>
        <end position="158"/>
    </location>
</feature>
<evidence type="ECO:0000256" key="4">
    <source>
        <dbReference type="RuleBase" id="RU362068"/>
    </source>
</evidence>
<keyword evidence="3 4" id="KW-0560">Oxidoreductase</keyword>
<dbReference type="Gene3D" id="3.40.50.720">
    <property type="entry name" value="NAD(P)-binding Rossmann-like Domain"/>
    <property type="match status" value="1"/>
</dbReference>
<evidence type="ECO:0000259" key="5">
    <source>
        <dbReference type="Pfam" id="PF02558"/>
    </source>
</evidence>
<evidence type="ECO:0000256" key="2">
    <source>
        <dbReference type="ARBA" id="ARBA00022857"/>
    </source>
</evidence>
<dbReference type="Proteomes" id="UP001271007">
    <property type="component" value="Unassembled WGS sequence"/>
</dbReference>
<evidence type="ECO:0000259" key="6">
    <source>
        <dbReference type="Pfam" id="PF08546"/>
    </source>
</evidence>
<dbReference type="Pfam" id="PF08546">
    <property type="entry name" value="ApbA_C"/>
    <property type="match status" value="1"/>
</dbReference>
<dbReference type="PANTHER" id="PTHR21708:SF40">
    <property type="entry name" value="REDUCTASE FAMILY PROTEIN, PUTATIVE (AFU_ORTHOLOGUE AFUA_2G14497)-RELATED"/>
    <property type="match status" value="1"/>
</dbReference>
<comment type="function">
    <text evidence="4">Catalyzes the NADPH-dependent reduction of ketopantoate into pantoic acid.</text>
</comment>
<keyword evidence="7" id="KW-0378">Hydrolase</keyword>
<dbReference type="AlphaFoldDB" id="A0AAJ0GJ84"/>
<dbReference type="Pfam" id="PF02558">
    <property type="entry name" value="ApbA"/>
    <property type="match status" value="1"/>
</dbReference>
<dbReference type="NCBIfam" id="TIGR00745">
    <property type="entry name" value="apbA_panE"/>
    <property type="match status" value="1"/>
</dbReference>
<protein>
    <recommendedName>
        <fullName evidence="4">2-dehydropantoate 2-reductase</fullName>
        <ecNumber evidence="4">1.1.1.169</ecNumber>
    </recommendedName>
    <alternativeName>
        <fullName evidence="4">Ketopantoate reductase</fullName>
    </alternativeName>
</protein>
<keyword evidence="7" id="KW-0645">Protease</keyword>
<dbReference type="FunFam" id="1.10.1040.10:FF:000017">
    <property type="entry name" value="2-dehydropantoate 2-reductase"/>
    <property type="match status" value="1"/>
</dbReference>
<dbReference type="InterPro" id="IPR036291">
    <property type="entry name" value="NAD(P)-bd_dom_sf"/>
</dbReference>
<feature type="domain" description="Ketopantoate reductase C-terminal" evidence="6">
    <location>
        <begin position="190"/>
        <end position="310"/>
    </location>
</feature>
<dbReference type="PANTHER" id="PTHR21708">
    <property type="entry name" value="PROBABLE 2-DEHYDROPANTOATE 2-REDUCTASE"/>
    <property type="match status" value="1"/>
</dbReference>
<name>A0AAJ0GJ84_9PEZI</name>
<dbReference type="InterPro" id="IPR013332">
    <property type="entry name" value="KPR_N"/>
</dbReference>
<dbReference type="InterPro" id="IPR013752">
    <property type="entry name" value="KPA_reductase"/>
</dbReference>
<dbReference type="EC" id="1.1.1.169" evidence="4"/>
<dbReference type="InterPro" id="IPR008927">
    <property type="entry name" value="6-PGluconate_DH-like_C_sf"/>
</dbReference>
<comment type="catalytic activity">
    <reaction evidence="4">
        <text>(R)-pantoate + NADP(+) = 2-dehydropantoate + NADPH + H(+)</text>
        <dbReference type="Rhea" id="RHEA:16233"/>
        <dbReference type="ChEBI" id="CHEBI:11561"/>
        <dbReference type="ChEBI" id="CHEBI:15378"/>
        <dbReference type="ChEBI" id="CHEBI:15980"/>
        <dbReference type="ChEBI" id="CHEBI:57783"/>
        <dbReference type="ChEBI" id="CHEBI:58349"/>
        <dbReference type="EC" id="1.1.1.169"/>
    </reaction>
</comment>
<evidence type="ECO:0000313" key="7">
    <source>
        <dbReference type="EMBL" id="KAK3058586.1"/>
    </source>
</evidence>
<accession>A0AAJ0GJ84</accession>
<dbReference type="SUPFAM" id="SSF48179">
    <property type="entry name" value="6-phosphogluconate dehydrogenase C-terminal domain-like"/>
    <property type="match status" value="1"/>
</dbReference>
<dbReference type="InterPro" id="IPR051402">
    <property type="entry name" value="KPR-Related"/>
</dbReference>
<evidence type="ECO:0000256" key="3">
    <source>
        <dbReference type="ARBA" id="ARBA00023002"/>
    </source>
</evidence>
<evidence type="ECO:0000313" key="8">
    <source>
        <dbReference type="Proteomes" id="UP001271007"/>
    </source>
</evidence>
<dbReference type="InterPro" id="IPR003710">
    <property type="entry name" value="ApbA"/>
</dbReference>